<dbReference type="InterPro" id="IPR029039">
    <property type="entry name" value="Flavoprotein-like_sf"/>
</dbReference>
<dbReference type="GO" id="GO:0016491">
    <property type="term" value="F:oxidoreductase activity"/>
    <property type="evidence" value="ECO:0007669"/>
    <property type="project" value="TreeGrafter"/>
</dbReference>
<keyword evidence="4" id="KW-0813">Transport</keyword>
<evidence type="ECO:0000256" key="2">
    <source>
        <dbReference type="ARBA" id="ARBA00022630"/>
    </source>
</evidence>
<evidence type="ECO:0000256" key="4">
    <source>
        <dbReference type="ARBA" id="ARBA00022982"/>
    </source>
</evidence>
<dbReference type="PRINTS" id="PR00369">
    <property type="entry name" value="FLAVODOXIN"/>
</dbReference>
<keyword evidence="3" id="KW-0288">FMN</keyword>
<evidence type="ECO:0000256" key="3">
    <source>
        <dbReference type="ARBA" id="ARBA00022643"/>
    </source>
</evidence>
<proteinExistence type="predicted"/>
<keyword evidence="7" id="KW-1185">Reference proteome</keyword>
<keyword evidence="4" id="KW-0249">Electron transport</keyword>
<name>A0A2T0V5W8_9GAMM</name>
<reference evidence="6 7" key="1">
    <citation type="submission" date="2018-03" db="EMBL/GenBank/DDBJ databases">
        <title>Genomic Encyclopedia of Type Strains, Phase III (KMG-III): the genomes of soil and plant-associated and newly described type strains.</title>
        <authorList>
            <person name="Whitman W."/>
        </authorList>
    </citation>
    <scope>NUCLEOTIDE SEQUENCE [LARGE SCALE GENOMIC DNA]</scope>
    <source>
        <strain evidence="6 7">CGMCC 1.12152</strain>
    </source>
</reference>
<dbReference type="EMBL" id="PVTK01000002">
    <property type="protein sequence ID" value="PRY65497.1"/>
    <property type="molecule type" value="Genomic_DNA"/>
</dbReference>
<dbReference type="Gene3D" id="3.40.50.360">
    <property type="match status" value="1"/>
</dbReference>
<dbReference type="Pfam" id="PF00258">
    <property type="entry name" value="Flavodoxin_1"/>
    <property type="match status" value="1"/>
</dbReference>
<evidence type="ECO:0000313" key="7">
    <source>
        <dbReference type="Proteomes" id="UP000237647"/>
    </source>
</evidence>
<dbReference type="AlphaFoldDB" id="A0A2T0V5W8"/>
<feature type="domain" description="Flavodoxin-like" evidence="5">
    <location>
        <begin position="38"/>
        <end position="179"/>
    </location>
</feature>
<dbReference type="PANTHER" id="PTHR19384">
    <property type="entry name" value="NITRIC OXIDE SYNTHASE-RELATED"/>
    <property type="match status" value="1"/>
</dbReference>
<dbReference type="InterPro" id="IPR001094">
    <property type="entry name" value="Flavdoxin-like"/>
</dbReference>
<organism evidence="6 7">
    <name type="scientific">Vreelandella songnenensis</name>
    <dbReference type="NCBI Taxonomy" id="1176243"/>
    <lineage>
        <taxon>Bacteria</taxon>
        <taxon>Pseudomonadati</taxon>
        <taxon>Pseudomonadota</taxon>
        <taxon>Gammaproteobacteria</taxon>
        <taxon>Oceanospirillales</taxon>
        <taxon>Halomonadaceae</taxon>
        <taxon>Vreelandella</taxon>
    </lineage>
</organism>
<accession>A0A2T0V5W8</accession>
<dbReference type="GO" id="GO:0010181">
    <property type="term" value="F:FMN binding"/>
    <property type="evidence" value="ECO:0007669"/>
    <property type="project" value="InterPro"/>
</dbReference>
<dbReference type="GO" id="GO:0005829">
    <property type="term" value="C:cytosol"/>
    <property type="evidence" value="ECO:0007669"/>
    <property type="project" value="TreeGrafter"/>
</dbReference>
<dbReference type="InterPro" id="IPR008254">
    <property type="entry name" value="Flavodoxin/NO_synth"/>
</dbReference>
<protein>
    <submittedName>
        <fullName evidence="6">Flavodoxin-like protein</fullName>
    </submittedName>
</protein>
<sequence length="186" mass="20218">MRLPDGLCYYSDSLAALVESLNQASEYSEYRKVVMPQLNILVGTMYGGALDVAEQVKPLFEAAGYEVNIAEQPTLDDVTSDDGVSLFVISTTGSGDYPGNFVPFVRNLSDQSPALTSLRYGLIALGDSSYADTFCGAGRQLDALLEEHGARRLGERLEIDAMETFMADDAAVPWVETWIDEQLKGA</sequence>
<dbReference type="NCBIfam" id="NF005989">
    <property type="entry name" value="PRK08105.1"/>
    <property type="match status" value="1"/>
</dbReference>
<dbReference type="SUPFAM" id="SSF52218">
    <property type="entry name" value="Flavoproteins"/>
    <property type="match status" value="1"/>
</dbReference>
<evidence type="ECO:0000259" key="5">
    <source>
        <dbReference type="PROSITE" id="PS50902"/>
    </source>
</evidence>
<comment type="caution">
    <text evidence="6">The sequence shown here is derived from an EMBL/GenBank/DDBJ whole genome shotgun (WGS) entry which is preliminary data.</text>
</comment>
<comment type="cofactor">
    <cofactor evidence="1">
        <name>FMN</name>
        <dbReference type="ChEBI" id="CHEBI:58210"/>
    </cofactor>
</comment>
<dbReference type="PROSITE" id="PS50902">
    <property type="entry name" value="FLAVODOXIN_LIKE"/>
    <property type="match status" value="1"/>
</dbReference>
<evidence type="ECO:0000256" key="1">
    <source>
        <dbReference type="ARBA" id="ARBA00001917"/>
    </source>
</evidence>
<keyword evidence="2" id="KW-0285">Flavoprotein</keyword>
<dbReference type="GO" id="GO:0050660">
    <property type="term" value="F:flavin adenine dinucleotide binding"/>
    <property type="evidence" value="ECO:0007669"/>
    <property type="project" value="TreeGrafter"/>
</dbReference>
<dbReference type="PANTHER" id="PTHR19384:SF128">
    <property type="entry name" value="NADPH OXIDOREDUCTASE A"/>
    <property type="match status" value="1"/>
</dbReference>
<gene>
    <name evidence="6" type="ORF">B0H98_10220</name>
</gene>
<evidence type="ECO:0000313" key="6">
    <source>
        <dbReference type="EMBL" id="PRY65497.1"/>
    </source>
</evidence>
<dbReference type="Proteomes" id="UP000237647">
    <property type="component" value="Unassembled WGS sequence"/>
</dbReference>